<name>A0A8S1RFR3_9CILI</name>
<evidence type="ECO:0000313" key="2">
    <source>
        <dbReference type="Proteomes" id="UP000692954"/>
    </source>
</evidence>
<evidence type="ECO:0000313" key="1">
    <source>
        <dbReference type="EMBL" id="CAD8126152.1"/>
    </source>
</evidence>
<comment type="caution">
    <text evidence="1">The sequence shown here is derived from an EMBL/GenBank/DDBJ whole genome shotgun (WGS) entry which is preliminary data.</text>
</comment>
<sequence length="135" mass="15598">MGSTCLQIPINENNLFVLEQITGRQVEKYAQLRFQQKQNESSSQYPDEQIEMTNNSIDENNNSLEEISFFQKNQSPAKTCKGILKNKNDLEYVRSNGQNKTVSFSFIPTDQLKEMLTSQGRLSEEQRKFLASLHE</sequence>
<dbReference type="AlphaFoldDB" id="A0A8S1RFR3"/>
<accession>A0A8S1RFR3</accession>
<proteinExistence type="predicted"/>
<dbReference type="Proteomes" id="UP000692954">
    <property type="component" value="Unassembled WGS sequence"/>
</dbReference>
<organism evidence="1 2">
    <name type="scientific">Paramecium sonneborni</name>
    <dbReference type="NCBI Taxonomy" id="65129"/>
    <lineage>
        <taxon>Eukaryota</taxon>
        <taxon>Sar</taxon>
        <taxon>Alveolata</taxon>
        <taxon>Ciliophora</taxon>
        <taxon>Intramacronucleata</taxon>
        <taxon>Oligohymenophorea</taxon>
        <taxon>Peniculida</taxon>
        <taxon>Parameciidae</taxon>
        <taxon>Paramecium</taxon>
    </lineage>
</organism>
<keyword evidence="2" id="KW-1185">Reference proteome</keyword>
<protein>
    <submittedName>
        <fullName evidence="1">Uncharacterized protein</fullName>
    </submittedName>
</protein>
<reference evidence="1" key="1">
    <citation type="submission" date="2021-01" db="EMBL/GenBank/DDBJ databases">
        <authorList>
            <consortium name="Genoscope - CEA"/>
            <person name="William W."/>
        </authorList>
    </citation>
    <scope>NUCLEOTIDE SEQUENCE</scope>
</reference>
<gene>
    <name evidence="1" type="ORF">PSON_ATCC_30995.1.T1650044</name>
</gene>
<dbReference type="EMBL" id="CAJJDN010000165">
    <property type="protein sequence ID" value="CAD8126152.1"/>
    <property type="molecule type" value="Genomic_DNA"/>
</dbReference>